<organism evidence="1 2">
    <name type="scientific">Shahe yuevirus-like virus 1</name>
    <dbReference type="NCBI Taxonomy" id="1923457"/>
    <lineage>
        <taxon>Viruses</taxon>
        <taxon>Riboviria</taxon>
        <taxon>Orthornavirae</taxon>
        <taxon>Negarnaviricota</taxon>
        <taxon>Haploviricotina</taxon>
        <taxon>Yunchangviricetes</taxon>
        <taxon>Goujianvirales</taxon>
        <taxon>Yueviridae</taxon>
        <taxon>Yuyuevirus</taxon>
        <taxon>Yuyuevirus shaheense</taxon>
    </lineage>
</organism>
<name>A0A1L3KL52_9VIRU</name>
<proteinExistence type="predicted"/>
<dbReference type="KEGG" id="vg:30855524"/>
<accession>A0A1L3KL52</accession>
<dbReference type="Proteomes" id="UP000202232">
    <property type="component" value="Genome"/>
</dbReference>
<keyword evidence="1" id="KW-0808">Transferase</keyword>
<dbReference type="GeneID" id="30855524"/>
<evidence type="ECO:0000313" key="1">
    <source>
        <dbReference type="EMBL" id="APG78141.1"/>
    </source>
</evidence>
<keyword evidence="1" id="KW-0696">RNA-directed RNA polymerase</keyword>
<keyword evidence="1" id="KW-0548">Nucleotidyltransferase</keyword>
<keyword evidence="2" id="KW-1185">Reference proteome</keyword>
<dbReference type="RefSeq" id="YP_009337854.1">
    <property type="nucleotide sequence ID" value="NC_033289.1"/>
</dbReference>
<dbReference type="EMBL" id="KX884034">
    <property type="protein sequence ID" value="APG78141.1"/>
    <property type="molecule type" value="Genomic_RNA"/>
</dbReference>
<sequence>MSDRLVTTDYTMHLLLAQYGDPFSVRRMSKSFKKNSKTYKEFLEKDLISRDVRVALDKYVDASRAHSMKEIHASKVEGKPVRLEVPRGISGNLAVWEAMDEIVKVAGKSRNFPPALLVPYKSVIVYSVQSALRRSGSVFSVVQQKIVEEFYIHELEKMLPLMYIKDAISKLALSSVGKYNSLVKTEVEGKAVPERYNKTILIDKKFPVNLDIETFGGVSILTIGEKRIVLSNLHLMRLRKLLTAFINLFLATADIPVYGEKSCFYTNLCGILIEYAKGDPEGVGELFKGARSYMICLLDETHLMGGNPAKSLAATWEETKRGKVLEIVEKLRGLTPTIEDAINLANIFRLIPHPDSNMAEAFDTIRGVKEPNTVDRNILPRFEGILKRSLYRSLTQQGYQVRLISIGPLGNDLENMTNSVSPKQSKIMSAPYTNWSDVVFSPVHNMTKPSEIVVPASSKASQIHPEAVIPLSESLIDKDGFYTREATEFIEKARTINDAVSEIKNKSELDADAAIKHFEKVIKLHEKLEARFPGIPPEEIPQEIFEEFIKENSDMMYLVGTEPKFGEFHKKVTRMFYMGEQKLKAITQRVERLARQVSRRQFGVSIVKAYRARRADLEAFCRAMGSTIEGLKALFVSFDMSEFSKKFPMELMRIYGTVLAQIYDAEWLSRIDIIFRASMVIHNSRGFFDILFGVKGGFEGFFNFVWSSIHAVVMEMALDALGYKGNLLTFSDDGLLLIYLNPNMTKDEKRELMIVIQDIYKRCGLVFHLGKTLVSEEVWEYLGDVCYKGKLIPMWVKEACSVGKKIETSGINPFYQDIRSLEGQADAMVSAGGNPLTAFILKRILFEERVNRLGMKITPAIMEVLSILPSNTGGLRITSPYEMMVQSTIETDAEILADIHLLSKSDEVLASGIMSMLSENVTKKKRVLGGIMSGNSFSTDIGNTSGMDIINKAIEEAKENYENPKELESNPFEGEFGNNLEELLKTLEDINLEAMQQLIMTTPVYQNYTRSVALMRSEGAVRLVSRKTLRYLQSNDTNNVRKTISYITNYLRDSATNKFRLMETFSRLREANYLNLSLAPIRPSPRVALTRVDQLGDIQVRVEPHNGRSMASSTYIEPHLRQPKDITTISWNSERTGDFKHKTIRRFAESVAKYLAFSPRSETFVRSLANIMGISLPHIPVGLVTGAHRNVGSGDLNLDFKLTAPRVYLVNSVARYIGATASNIYGLGRIDRTTYPESARALTYFDYFVRSLGFLVPVSKVLINEYIFDKEFFDLMHITKETSLRGPMRALPNAKELDEQSRTDYRNAFMEYIRYSKFSSRISDMDMPEIAITDVDRRMINELSVASLSKWIVDTISLSTEVIIPEAVFPTSPISQFYVVRRAAILSAYRMMNPVLKGKLSTLVIGYIFRKEGDSKSLDELNNSTAFSEFRSRLVMVCTLLSSSNLPGISDIDLANMMDSVGLELDDLSDIVRSSIMNAAGKIVVMRTPSHPAGKFSRAHRIAYTEAFNTTLQYIYKVCEDEKWDRNLIAKRLNITSNIDDLIDLLTISKTILRESPHRSSESPYNKTAFYIHVRKFYSFLEYVSLNMDDITDDNTFEEYFNEYTLTLFEKERLITEVKPKAGEVGPDHLKIIDEPLDTQIMGRAKAHYHALSRGRVLGSSASEWKPYVMDKTMLNGIITSFYQLIIQPAARSLVEYPASLDKEILVNFYPSTRAKNELMSLTVTPYVIAGNILNVKKLTDIGRIDVTKLLTEHVKAFVLQEGISGVTVPDDASLMLAKACSSVELPNCPKIRMYDDFHKSDIRVLLLLHTDINLAVTSYANLASLNNSLVTIFKDTDSSNYAITAVFLDQPIRVIDTTNKKTKITIDVPEVHPGKISDMISTMTVLGKSDVVRANYDYKIKSANLQVDVPPRVSYVINYLKEIGTESQVNNENYLIQAATELAKESYMPGVKLACYALVLLWLRGESDLRNYRGLIIMLNNKLKDKLLLMSLANDIALTFTWLMVTRLSMSIEMPVDNLKVIKAEVIETTCCVELPLTATTLRPRPIREVLALFIEANTRKIIGEVASYIYNEPPRILELEYDTANLSLEDEAALAAAEDMFE</sequence>
<dbReference type="GO" id="GO:0003968">
    <property type="term" value="F:RNA-directed RNA polymerase activity"/>
    <property type="evidence" value="ECO:0007669"/>
    <property type="project" value="UniProtKB-KW"/>
</dbReference>
<protein>
    <submittedName>
        <fullName evidence="1">RNA-dependent RNA polymerase</fullName>
    </submittedName>
</protein>
<evidence type="ECO:0000313" key="2">
    <source>
        <dbReference type="Proteomes" id="UP000202232"/>
    </source>
</evidence>
<reference evidence="1 2" key="1">
    <citation type="journal article" date="2016" name="Nature">
        <title>Redefining the invertebrate RNA virosphere.</title>
        <authorList>
            <person name="Shi M."/>
            <person name="Lin X.D."/>
            <person name="Tian J.H."/>
            <person name="Chen L.J."/>
            <person name="Chen X."/>
            <person name="Li C.X."/>
            <person name="Qin X.C."/>
            <person name="Li J."/>
            <person name="Cao J.P."/>
            <person name="Eden J.S."/>
            <person name="Buchmann J."/>
            <person name="Wang W."/>
            <person name="Xu J."/>
            <person name="Holmes E.C."/>
            <person name="Zhang Y.Z."/>
        </authorList>
    </citation>
    <scope>NUCLEOTIDE SEQUENCE [LARGE SCALE GENOMIC DNA]</scope>
    <source>
        <strain evidence="1 2">SHWC0209c11789</strain>
    </source>
</reference>